<sequence>MSAEVKFDASGLGQEWDVVEVLRERMRGGQCLLLGSLHEFTVQRACKNIDVLAPVLVRCAAANLKTPEVECLRTEIQSFYQMHQRAESEDTIDDLAWEVRKLLSFVKRKTQRKEVSTAPGFNLIEDFQEMCLILNPHLQDVVDAIRRRFEDSPQEDEDDDAAPVADRLDELTPEQKCLKLETQKLRAEKKKATIAREKETFVEHRPVPERISFGGDSDDTVPTNILDCPTPAHVGSTESLASFVEPASPAAAADLREKYQHPERAAGPSTLPLMGTVPEPPIPADEPAEAPAPSEPSPAEDILLRRDQLGLRSEKKNVNREAKANGKKRLLRAKSGLQKKTKQPRGASIKVFPANRRDEWDEGMTGRWYTDEWGNEWWDEEGEPSYYWDDSGCYEYAGDWAANEDGLAEPVLSRRKRGKQAERASSSKGPEKPKPKAKVAAKAKSKAKAKAKAKLSAKALAADRDEERAEDDGEKPTRKKSKVAKNAAGARVATAESAEKKPQVRKDHADVEPLREWVSRIDLDAEASTFKTQVRAFLPTLKGGTRLNIYWTRFSCGVTLHYKDADGSSAKTDVGFFKFSKCNAGLCYAVACARFMAAEQLDDLAITDPEDELILEILDKWKCAGLYDLGEEYDWLEFFAGHANGTGAVRLRGFRGAKFDIQYFADYRNSGDLGTTNFMDITTPAGFWLPGLSRLIYCRERFSGTAQLKGTERKYPVQFGLAIAKILPELKAVKATPEAEEQRLLREIEELKNQLTFGLETKEDNQVRPNHIAATKKTLPAPSLPEAIQTTFRLLLLQMPYLPVLLRLMAYLPDGQQDEEADEEDDDTPGPVVAGERWSKGTNEKDEMADLLQHVNWSKDKFLNELELIVKKQKKLEIMKDSGWYSEAEMKTDLKWSTTRMSGAMTYCNRFPDTHVRRNIYDGALEYWVTVRETGRSSEALEMSQTKRTKKEAKKEAEIDANAFGAVDAMVARDDAKKQEQAANATKSIHHKAIFQKFTDNLLTKTSKLRSLVKDLKKNYSKSPDTHMTCLNDHVTKLEAEHDRLNLEMAKGEVSGFGEANAKKHIEKNDDPTPTGQPKAKAAAKGASRKRKSPGPALRRWVKDIGDGAREVLVPDVVDMLQTIDAHDRITWRLPQLARTAGGVLTHCIKTVESLQAKHSPMIFKFGMSHDAARRWDNPQYGYKHERDKWDSMCILFVAPEKFTPAMLEAALIEKFQSVPGCRNIKPRASPLSGRPGL</sequence>
<name>A0A1Q9DP53_SYMMI</name>
<feature type="compositionally biased region" description="Low complexity" evidence="1">
    <location>
        <begin position="289"/>
        <end position="300"/>
    </location>
</feature>
<organism evidence="2 3">
    <name type="scientific">Symbiodinium microadriaticum</name>
    <name type="common">Dinoflagellate</name>
    <name type="synonym">Zooxanthella microadriatica</name>
    <dbReference type="NCBI Taxonomy" id="2951"/>
    <lineage>
        <taxon>Eukaryota</taxon>
        <taxon>Sar</taxon>
        <taxon>Alveolata</taxon>
        <taxon>Dinophyceae</taxon>
        <taxon>Suessiales</taxon>
        <taxon>Symbiodiniaceae</taxon>
        <taxon>Symbiodinium</taxon>
    </lineage>
</organism>
<dbReference type="Proteomes" id="UP000186817">
    <property type="component" value="Unassembled WGS sequence"/>
</dbReference>
<feature type="region of interest" description="Disordered" evidence="1">
    <location>
        <begin position="1065"/>
        <end position="1097"/>
    </location>
</feature>
<evidence type="ECO:0000313" key="3">
    <source>
        <dbReference type="Proteomes" id="UP000186817"/>
    </source>
</evidence>
<accession>A0A1Q9DP53</accession>
<feature type="region of interest" description="Disordered" evidence="1">
    <location>
        <begin position="817"/>
        <end position="838"/>
    </location>
</feature>
<feature type="region of interest" description="Disordered" evidence="1">
    <location>
        <begin position="258"/>
        <end position="300"/>
    </location>
</feature>
<evidence type="ECO:0000256" key="1">
    <source>
        <dbReference type="SAM" id="MobiDB-lite"/>
    </source>
</evidence>
<keyword evidence="3" id="KW-1185">Reference proteome</keyword>
<dbReference type="EMBL" id="LSRX01000451">
    <property type="protein sequence ID" value="OLP96938.1"/>
    <property type="molecule type" value="Genomic_DNA"/>
</dbReference>
<feature type="compositionally biased region" description="Basic residues" evidence="1">
    <location>
        <begin position="435"/>
        <end position="455"/>
    </location>
</feature>
<feature type="region of interest" description="Disordered" evidence="1">
    <location>
        <begin position="309"/>
        <end position="328"/>
    </location>
</feature>
<reference evidence="2 3" key="1">
    <citation type="submission" date="2016-02" db="EMBL/GenBank/DDBJ databases">
        <title>Genome analysis of coral dinoflagellate symbionts highlights evolutionary adaptations to a symbiotic lifestyle.</title>
        <authorList>
            <person name="Aranda M."/>
            <person name="Li Y."/>
            <person name="Liew Y.J."/>
            <person name="Baumgarten S."/>
            <person name="Simakov O."/>
            <person name="Wilson M."/>
            <person name="Piel J."/>
            <person name="Ashoor H."/>
            <person name="Bougouffa S."/>
            <person name="Bajic V.B."/>
            <person name="Ryu T."/>
            <person name="Ravasi T."/>
            <person name="Bayer T."/>
            <person name="Micklem G."/>
            <person name="Kim H."/>
            <person name="Bhak J."/>
            <person name="Lajeunesse T.C."/>
            <person name="Voolstra C.R."/>
        </authorList>
    </citation>
    <scope>NUCLEOTIDE SEQUENCE [LARGE SCALE GENOMIC DNA]</scope>
    <source>
        <strain evidence="2 3">CCMP2467</strain>
    </source>
</reference>
<feature type="region of interest" description="Disordered" evidence="1">
    <location>
        <begin position="407"/>
        <end position="508"/>
    </location>
</feature>
<feature type="compositionally biased region" description="Acidic residues" evidence="1">
    <location>
        <begin position="817"/>
        <end position="828"/>
    </location>
</feature>
<comment type="caution">
    <text evidence="2">The sequence shown here is derived from an EMBL/GenBank/DDBJ whole genome shotgun (WGS) entry which is preliminary data.</text>
</comment>
<feature type="compositionally biased region" description="Basic and acidic residues" evidence="1">
    <location>
        <begin position="309"/>
        <end position="324"/>
    </location>
</feature>
<dbReference type="OrthoDB" id="435239at2759"/>
<feature type="compositionally biased region" description="Basic and acidic residues" evidence="1">
    <location>
        <begin position="497"/>
        <end position="508"/>
    </location>
</feature>
<evidence type="ECO:0000313" key="2">
    <source>
        <dbReference type="EMBL" id="OLP96938.1"/>
    </source>
</evidence>
<proteinExistence type="predicted"/>
<gene>
    <name evidence="2" type="ORF">AK812_SmicGene20780</name>
</gene>
<protein>
    <submittedName>
        <fullName evidence="2">Uncharacterized protein</fullName>
    </submittedName>
</protein>
<dbReference type="AlphaFoldDB" id="A0A1Q9DP53"/>